<dbReference type="InterPro" id="IPR011032">
    <property type="entry name" value="GroES-like_sf"/>
</dbReference>
<organism evidence="3 4">
    <name type="scientific">Halobium salinum</name>
    <dbReference type="NCBI Taxonomy" id="1364940"/>
    <lineage>
        <taxon>Archaea</taxon>
        <taxon>Methanobacteriati</taxon>
        <taxon>Methanobacteriota</taxon>
        <taxon>Stenosarchaea group</taxon>
        <taxon>Halobacteria</taxon>
        <taxon>Halobacteriales</taxon>
        <taxon>Haloferacaceae</taxon>
        <taxon>Halobium</taxon>
    </lineage>
</organism>
<dbReference type="GO" id="GO:0030554">
    <property type="term" value="F:adenyl nucleotide binding"/>
    <property type="evidence" value="ECO:0007669"/>
    <property type="project" value="UniProtKB-ARBA"/>
</dbReference>
<dbReference type="Pfam" id="PF08240">
    <property type="entry name" value="ADH_N"/>
    <property type="match status" value="1"/>
</dbReference>
<dbReference type="AlphaFoldDB" id="A0ABD5P9B3"/>
<keyword evidence="1" id="KW-0521">NADP</keyword>
<gene>
    <name evidence="3" type="ORF">ACFO0N_05930</name>
</gene>
<dbReference type="GO" id="GO:0044281">
    <property type="term" value="P:small molecule metabolic process"/>
    <property type="evidence" value="ECO:0007669"/>
    <property type="project" value="UniProtKB-ARBA"/>
</dbReference>
<dbReference type="GO" id="GO:0043168">
    <property type="term" value="F:anion binding"/>
    <property type="evidence" value="ECO:0007669"/>
    <property type="project" value="UniProtKB-ARBA"/>
</dbReference>
<dbReference type="SMART" id="SM00829">
    <property type="entry name" value="PKS_ER"/>
    <property type="match status" value="1"/>
</dbReference>
<dbReference type="Gene3D" id="3.90.180.10">
    <property type="entry name" value="Medium-chain alcohol dehydrogenases, catalytic domain"/>
    <property type="match status" value="1"/>
</dbReference>
<dbReference type="SUPFAM" id="SSF51735">
    <property type="entry name" value="NAD(P)-binding Rossmann-fold domains"/>
    <property type="match status" value="1"/>
</dbReference>
<dbReference type="Proteomes" id="UP001595921">
    <property type="component" value="Unassembled WGS sequence"/>
</dbReference>
<accession>A0ABD5P9B3</accession>
<protein>
    <submittedName>
        <fullName evidence="3">Zinc-dependent alcohol dehydrogenase family protein</fullName>
    </submittedName>
</protein>
<dbReference type="EMBL" id="JBHSDS010000003">
    <property type="protein sequence ID" value="MFC4357489.1"/>
    <property type="molecule type" value="Genomic_DNA"/>
</dbReference>
<sequence>MNGHSMDAWVVEEYGGPDAFERTEVDRPTPGPEEVLLRVRASSVNPVDAKIRRGDLPAFAPDSPRILGCDVAGVVEAVGDDVTAFEAGDEVYGMPGGVTGSQGALADYQVAHADTLAPVPNGLSLREAATLPVVGLTAWELLVDSADVGEDDSVLVYGGTGGVGHAAVQVARWCGARKVVATGSSARKRELAVELGADATVDYGSASVEEYVAEHTDGEGFDVVVDTVGNDHLPTAFEAVAPYGTVLTTETSSSGDVDFGALQADCLTLGVTLAIRPVIEDADRSHIGTRLRRLSRLVENGRLEPLVDERTFAFAEVSEAHARLEAGEAVGKISLVRER</sequence>
<reference evidence="3 4" key="1">
    <citation type="journal article" date="2019" name="Int. J. Syst. Evol. Microbiol.">
        <title>The Global Catalogue of Microorganisms (GCM) 10K type strain sequencing project: providing services to taxonomists for standard genome sequencing and annotation.</title>
        <authorList>
            <consortium name="The Broad Institute Genomics Platform"/>
            <consortium name="The Broad Institute Genome Sequencing Center for Infectious Disease"/>
            <person name="Wu L."/>
            <person name="Ma J."/>
        </authorList>
    </citation>
    <scope>NUCLEOTIDE SEQUENCE [LARGE SCALE GENOMIC DNA]</scope>
    <source>
        <strain evidence="3 4">CGMCC 1.12553</strain>
    </source>
</reference>
<evidence type="ECO:0000256" key="1">
    <source>
        <dbReference type="ARBA" id="ARBA00022857"/>
    </source>
</evidence>
<comment type="caution">
    <text evidence="3">The sequence shown here is derived from an EMBL/GenBank/DDBJ whole genome shotgun (WGS) entry which is preliminary data.</text>
</comment>
<dbReference type="SUPFAM" id="SSF50129">
    <property type="entry name" value="GroES-like"/>
    <property type="match status" value="1"/>
</dbReference>
<dbReference type="PANTHER" id="PTHR44154:SF1">
    <property type="entry name" value="QUINONE OXIDOREDUCTASE"/>
    <property type="match status" value="1"/>
</dbReference>
<name>A0ABD5P9B3_9EURY</name>
<dbReference type="InterPro" id="IPR013154">
    <property type="entry name" value="ADH-like_N"/>
</dbReference>
<dbReference type="InterPro" id="IPR020843">
    <property type="entry name" value="ER"/>
</dbReference>
<evidence type="ECO:0000313" key="3">
    <source>
        <dbReference type="EMBL" id="MFC4357489.1"/>
    </source>
</evidence>
<dbReference type="RefSeq" id="WP_267622214.1">
    <property type="nucleotide sequence ID" value="NZ_JAODIW010000006.1"/>
</dbReference>
<evidence type="ECO:0000313" key="4">
    <source>
        <dbReference type="Proteomes" id="UP001595921"/>
    </source>
</evidence>
<proteinExistence type="predicted"/>
<dbReference type="PANTHER" id="PTHR44154">
    <property type="entry name" value="QUINONE OXIDOREDUCTASE"/>
    <property type="match status" value="1"/>
</dbReference>
<dbReference type="InterPro" id="IPR051603">
    <property type="entry name" value="Zinc-ADH_QOR/CCCR"/>
</dbReference>
<dbReference type="InterPro" id="IPR036291">
    <property type="entry name" value="NAD(P)-bd_dom_sf"/>
</dbReference>
<feature type="domain" description="Enoyl reductase (ER)" evidence="2">
    <location>
        <begin position="15"/>
        <end position="335"/>
    </location>
</feature>
<dbReference type="Gene3D" id="3.40.50.720">
    <property type="entry name" value="NAD(P)-binding Rossmann-like Domain"/>
    <property type="match status" value="1"/>
</dbReference>
<dbReference type="CDD" id="cd08272">
    <property type="entry name" value="MDR6"/>
    <property type="match status" value="1"/>
</dbReference>
<dbReference type="InterPro" id="IPR013149">
    <property type="entry name" value="ADH-like_C"/>
</dbReference>
<evidence type="ECO:0000259" key="2">
    <source>
        <dbReference type="SMART" id="SM00829"/>
    </source>
</evidence>
<keyword evidence="4" id="KW-1185">Reference proteome</keyword>
<dbReference type="Pfam" id="PF00107">
    <property type="entry name" value="ADH_zinc_N"/>
    <property type="match status" value="1"/>
</dbReference>
<dbReference type="GO" id="GO:0016616">
    <property type="term" value="F:oxidoreductase activity, acting on the CH-OH group of donors, NAD or NADP as acceptor"/>
    <property type="evidence" value="ECO:0007669"/>
    <property type="project" value="UniProtKB-ARBA"/>
</dbReference>